<evidence type="ECO:0000313" key="1">
    <source>
        <dbReference type="EMBL" id="SCX94485.1"/>
    </source>
</evidence>
<dbReference type="Proteomes" id="UP000198636">
    <property type="component" value="Unassembled WGS sequence"/>
</dbReference>
<gene>
    <name evidence="1" type="ORF">SAMN03080606_00546</name>
</gene>
<dbReference type="RefSeq" id="WP_091539681.1">
    <property type="nucleotide sequence ID" value="NZ_FMUS01000002.1"/>
</dbReference>
<name>A0A1G5BWB8_9FIRM</name>
<sequence>MSQGDMNKKRQVIGGNNFLVSIHYQENQSWQGVVQWLDSGQKVNFRSALELLSLIQDAISIEADNKNSHRTWDTKGEMVQKETI</sequence>
<dbReference type="STRING" id="1120976.SAMN03080606_00546"/>
<organism evidence="1 2">
    <name type="scientific">Alkaliphilus peptidifermentans DSM 18978</name>
    <dbReference type="NCBI Taxonomy" id="1120976"/>
    <lineage>
        <taxon>Bacteria</taxon>
        <taxon>Bacillati</taxon>
        <taxon>Bacillota</taxon>
        <taxon>Clostridia</taxon>
        <taxon>Peptostreptococcales</taxon>
        <taxon>Natronincolaceae</taxon>
        <taxon>Alkaliphilus</taxon>
    </lineage>
</organism>
<evidence type="ECO:0000313" key="2">
    <source>
        <dbReference type="Proteomes" id="UP000198636"/>
    </source>
</evidence>
<keyword evidence="2" id="KW-1185">Reference proteome</keyword>
<protein>
    <submittedName>
        <fullName evidence="1">Uncharacterized protein</fullName>
    </submittedName>
</protein>
<dbReference type="AlphaFoldDB" id="A0A1G5BWB8"/>
<dbReference type="EMBL" id="FMUS01000002">
    <property type="protein sequence ID" value="SCX94485.1"/>
    <property type="molecule type" value="Genomic_DNA"/>
</dbReference>
<proteinExistence type="predicted"/>
<accession>A0A1G5BWB8</accession>
<reference evidence="1 2" key="1">
    <citation type="submission" date="2016-10" db="EMBL/GenBank/DDBJ databases">
        <authorList>
            <person name="de Groot N.N."/>
        </authorList>
    </citation>
    <scope>NUCLEOTIDE SEQUENCE [LARGE SCALE GENOMIC DNA]</scope>
    <source>
        <strain evidence="1 2">DSM 18978</strain>
    </source>
</reference>